<dbReference type="EMBL" id="JBHLZP010000183">
    <property type="protein sequence ID" value="MFB9835184.1"/>
    <property type="molecule type" value="Genomic_DNA"/>
</dbReference>
<gene>
    <name evidence="1" type="ORF">ACFFNX_23660</name>
</gene>
<name>A0ABV5YJG6_9ACTN</name>
<evidence type="ECO:0000313" key="2">
    <source>
        <dbReference type="Proteomes" id="UP001589627"/>
    </source>
</evidence>
<comment type="caution">
    <text evidence="1">The sequence shown here is derived from an EMBL/GenBank/DDBJ whole genome shotgun (WGS) entry which is preliminary data.</text>
</comment>
<dbReference type="RefSeq" id="WP_378206193.1">
    <property type="nucleotide sequence ID" value="NZ_JBHLZP010000183.1"/>
</dbReference>
<accession>A0ABV5YJG6</accession>
<reference evidence="1 2" key="1">
    <citation type="submission" date="2024-09" db="EMBL/GenBank/DDBJ databases">
        <authorList>
            <person name="Sun Q."/>
            <person name="Mori K."/>
        </authorList>
    </citation>
    <scope>NUCLEOTIDE SEQUENCE [LARGE SCALE GENOMIC DNA]</scope>
    <source>
        <strain evidence="1 2">TBRC 0563</strain>
    </source>
</reference>
<organism evidence="1 2">
    <name type="scientific">Actinoallomurus acaciae</name>
    <dbReference type="NCBI Taxonomy" id="502577"/>
    <lineage>
        <taxon>Bacteria</taxon>
        <taxon>Bacillati</taxon>
        <taxon>Actinomycetota</taxon>
        <taxon>Actinomycetes</taxon>
        <taxon>Streptosporangiales</taxon>
        <taxon>Thermomonosporaceae</taxon>
        <taxon>Actinoallomurus</taxon>
    </lineage>
</organism>
<protein>
    <submittedName>
        <fullName evidence="1">Uncharacterized protein</fullName>
    </submittedName>
</protein>
<keyword evidence="2" id="KW-1185">Reference proteome</keyword>
<dbReference type="Proteomes" id="UP001589627">
    <property type="component" value="Unassembled WGS sequence"/>
</dbReference>
<proteinExistence type="predicted"/>
<evidence type="ECO:0000313" key="1">
    <source>
        <dbReference type="EMBL" id="MFB9835184.1"/>
    </source>
</evidence>
<sequence>MGEQRRLTLAVTGAGGTRMARYVLSALTEGLTAPMVSGGHPAWGMVVVPFIGLGRTDHHAWTGAQTPARRDRGR</sequence>